<dbReference type="Bgee" id="ENSELUG00000001276">
    <property type="expression patterns" value="Expressed in pharyngeal gill and 13 other cell types or tissues"/>
</dbReference>
<dbReference type="Pfam" id="PF00014">
    <property type="entry name" value="Kunitz_BPTI"/>
    <property type="match status" value="2"/>
</dbReference>
<dbReference type="PROSITE" id="PS50068">
    <property type="entry name" value="LDLRA_2"/>
    <property type="match status" value="1"/>
</dbReference>
<dbReference type="SMART" id="SM00765">
    <property type="entry name" value="MANEC"/>
    <property type="match status" value="1"/>
</dbReference>
<dbReference type="PROSITE" id="PS01209">
    <property type="entry name" value="LDLRA_1"/>
    <property type="match status" value="1"/>
</dbReference>
<dbReference type="SUPFAM" id="SSF49299">
    <property type="entry name" value="PKD domain"/>
    <property type="match status" value="1"/>
</dbReference>
<feature type="domain" description="PKD" evidence="10">
    <location>
        <begin position="236"/>
        <end position="328"/>
    </location>
</feature>
<dbReference type="InterPro" id="IPR022409">
    <property type="entry name" value="PKD/Chitinase_dom"/>
</dbReference>
<dbReference type="InterPro" id="IPR020901">
    <property type="entry name" value="Prtase_inh_Kunz-CS"/>
</dbReference>
<evidence type="ECO:0000256" key="3">
    <source>
        <dbReference type="ARBA" id="ARBA00022729"/>
    </source>
</evidence>
<dbReference type="InterPro" id="IPR023415">
    <property type="entry name" value="LDLR_class-A_CS"/>
</dbReference>
<dbReference type="InterPro" id="IPR035986">
    <property type="entry name" value="PKD_dom_sf"/>
</dbReference>
<evidence type="ECO:0000313" key="13">
    <source>
        <dbReference type="Ensembl" id="ENSELUP00000027948.2"/>
    </source>
</evidence>
<dbReference type="CDD" id="cd00112">
    <property type="entry name" value="LDLa"/>
    <property type="match status" value="1"/>
</dbReference>
<evidence type="ECO:0000259" key="11">
    <source>
        <dbReference type="PROSITE" id="PS50279"/>
    </source>
</evidence>
<reference evidence="14" key="1">
    <citation type="journal article" date="2014" name="PLoS ONE">
        <title>The genome and linkage map of the northern pike (Esox lucius): conserved synteny revealed between the salmonid sister group and the Neoteleostei.</title>
        <authorList>
            <person name="Rondeau E.B."/>
            <person name="Minkley D.R."/>
            <person name="Leong J.S."/>
            <person name="Messmer A.M."/>
            <person name="Jantzen J.R."/>
            <person name="von Schalburg K.R."/>
            <person name="Lemon C."/>
            <person name="Bird N.H."/>
            <person name="Koop B.F."/>
        </authorList>
    </citation>
    <scope>NUCLEOTIDE SEQUENCE</scope>
</reference>
<accession>A0A3P8ZHL2</accession>
<feature type="domain" description="BPTI/Kunitz inhibitor" evidence="11">
    <location>
        <begin position="333"/>
        <end position="383"/>
    </location>
</feature>
<dbReference type="InterPro" id="IPR002172">
    <property type="entry name" value="LDrepeatLR_classA_rpt"/>
</dbReference>
<dbReference type="PROSITE" id="PS50986">
    <property type="entry name" value="MANSC"/>
    <property type="match status" value="1"/>
</dbReference>
<sequence length="606" mass="67611">MNATCSTAPPLPAYVYYARFPSKEPGTTHAEVCQCLPNRKRITNGITMTVQTSVVYVNLWTETHLGNGKNLIVGEETIRRQKQNLQEPEINTFPRMTSFLIGILGASVCFMFILGRAEAQASGGQCLDKFKNGKEDFILDTDDSVKDGATFLSSPKVERVNDCISNCCKEPKCNVAFMENGQSEGMIKSCFLFDCLYKQQYVCRFVGKKGFLNYILDSVYENGLAPKFIPEEVDHPPEANGGPDRVVQPHESLTLNGIESKDDHGIVTYQWNLMSGNPSAVLEKTAFKDQVTVSNLLPGVYKFQLTVTDTSGQSDQTQITVLVLTPEQSENHCLVPKKIGPCRGSFPRWHYNAASEKCEEFTFGGCRENLNNYLSLQECTNACDGVSVMSHPHGNGSRKLGPPQKSTEVCGAPCEADKFTCTNKCCIDKALECDSENQCSDGSDEKDCKDLKDNFGILLNLPVNEQKVRCTDHPKTGSCRESYTKWYYNPLHKKCFRFNYGGCDGNKNRFDTEDDCMLTCKLVTGDDVFSRKETFEYQGSENQTGIMVIAALLGLAIVILLVVLCYCFMKRRKELPSRQRAPVNGSQLYTKVDSDRLVYNTTTKPI</sequence>
<dbReference type="SUPFAM" id="SSF57362">
    <property type="entry name" value="BPTI-like"/>
    <property type="match status" value="2"/>
</dbReference>
<dbReference type="GO" id="GO:0016485">
    <property type="term" value="P:protein processing"/>
    <property type="evidence" value="ECO:0007669"/>
    <property type="project" value="Ensembl"/>
</dbReference>
<keyword evidence="4 9" id="KW-1133">Transmembrane helix</keyword>
<dbReference type="InterPro" id="IPR036055">
    <property type="entry name" value="LDL_receptor-like_sf"/>
</dbReference>
<dbReference type="InterPro" id="IPR011106">
    <property type="entry name" value="MANSC_N"/>
</dbReference>
<feature type="domain" description="MANSC" evidence="12">
    <location>
        <begin position="133"/>
        <end position="214"/>
    </location>
</feature>
<evidence type="ECO:0000256" key="7">
    <source>
        <dbReference type="ARBA" id="ARBA00023180"/>
    </source>
</evidence>
<reference evidence="13" key="3">
    <citation type="submission" date="2025-08" db="UniProtKB">
        <authorList>
            <consortium name="Ensembl"/>
        </authorList>
    </citation>
    <scope>IDENTIFICATION</scope>
</reference>
<dbReference type="SMART" id="SM00131">
    <property type="entry name" value="KU"/>
    <property type="match status" value="2"/>
</dbReference>
<dbReference type="CDD" id="cd22623">
    <property type="entry name" value="Kunitz_HAI1_1-like"/>
    <property type="match status" value="1"/>
</dbReference>
<dbReference type="SUPFAM" id="SSF57424">
    <property type="entry name" value="LDL receptor-like module"/>
    <property type="match status" value="1"/>
</dbReference>
<keyword evidence="7" id="KW-0325">Glycoprotein</keyword>
<dbReference type="FunFam" id="2.60.40.10:FF:000061">
    <property type="entry name" value="Dyslexia-associated protein KIAA0319 homolog"/>
    <property type="match status" value="1"/>
</dbReference>
<keyword evidence="3" id="KW-0732">Signal</keyword>
<dbReference type="AlphaFoldDB" id="A0A3P8ZHL2"/>
<dbReference type="Gene3D" id="2.60.40.10">
    <property type="entry name" value="Immunoglobulins"/>
    <property type="match status" value="1"/>
</dbReference>
<dbReference type="InterPro" id="IPR002223">
    <property type="entry name" value="Kunitz_BPTI"/>
</dbReference>
<dbReference type="InterPro" id="IPR036880">
    <property type="entry name" value="Kunitz_BPTI_sf"/>
</dbReference>
<dbReference type="PRINTS" id="PR00759">
    <property type="entry name" value="BASICPTASE"/>
</dbReference>
<dbReference type="OMA" id="KGFHRHH"/>
<dbReference type="Proteomes" id="UP000265140">
    <property type="component" value="Chromosome 15"/>
</dbReference>
<dbReference type="GO" id="GO:0050727">
    <property type="term" value="P:regulation of inflammatory response"/>
    <property type="evidence" value="ECO:0007669"/>
    <property type="project" value="Ensembl"/>
</dbReference>
<dbReference type="PROSITE" id="PS00280">
    <property type="entry name" value="BPTI_KUNITZ_1"/>
    <property type="match status" value="2"/>
</dbReference>
<reference evidence="13" key="4">
    <citation type="submission" date="2025-09" db="UniProtKB">
        <authorList>
            <consortium name="Ensembl"/>
        </authorList>
    </citation>
    <scope>IDENTIFICATION</scope>
</reference>
<evidence type="ECO:0000256" key="4">
    <source>
        <dbReference type="ARBA" id="ARBA00022989"/>
    </source>
</evidence>
<feature type="disulfide bond" evidence="8">
    <location>
        <begin position="414"/>
        <end position="426"/>
    </location>
</feature>
<protein>
    <submittedName>
        <fullName evidence="13">Serine peptidase inhibitor, Kunitz type 1 a</fullName>
    </submittedName>
</protein>
<dbReference type="GO" id="GO:0008544">
    <property type="term" value="P:epidermis development"/>
    <property type="evidence" value="ECO:0007669"/>
    <property type="project" value="Ensembl"/>
</dbReference>
<dbReference type="FunCoup" id="A0A3P8ZHL2">
    <property type="interactions" value="560"/>
</dbReference>
<dbReference type="GO" id="GO:0002009">
    <property type="term" value="P:morphogenesis of an epithelium"/>
    <property type="evidence" value="ECO:0007669"/>
    <property type="project" value="Ensembl"/>
</dbReference>
<feature type="transmembrane region" description="Helical" evidence="9">
    <location>
        <begin position="546"/>
        <end position="569"/>
    </location>
</feature>
<dbReference type="GO" id="GO:0005886">
    <property type="term" value="C:plasma membrane"/>
    <property type="evidence" value="ECO:0007669"/>
    <property type="project" value="TreeGrafter"/>
</dbReference>
<dbReference type="GO" id="GO:0008283">
    <property type="term" value="P:cell population proliferation"/>
    <property type="evidence" value="ECO:0007669"/>
    <property type="project" value="Ensembl"/>
</dbReference>
<dbReference type="GO" id="GO:0030199">
    <property type="term" value="P:collagen fibril organization"/>
    <property type="evidence" value="ECO:0007669"/>
    <property type="project" value="Ensembl"/>
</dbReference>
<evidence type="ECO:0000256" key="6">
    <source>
        <dbReference type="ARBA" id="ARBA00023157"/>
    </source>
</evidence>
<dbReference type="InterPro" id="IPR000601">
    <property type="entry name" value="PKD_dom"/>
</dbReference>
<evidence type="ECO:0000256" key="9">
    <source>
        <dbReference type="SAM" id="Phobius"/>
    </source>
</evidence>
<evidence type="ECO:0000256" key="5">
    <source>
        <dbReference type="ARBA" id="ARBA00023136"/>
    </source>
</evidence>
<dbReference type="Pfam" id="PF07502">
    <property type="entry name" value="MANEC"/>
    <property type="match status" value="1"/>
</dbReference>
<dbReference type="STRING" id="8010.ENSELUP00000027948"/>
<feature type="disulfide bond" evidence="8">
    <location>
        <begin position="433"/>
        <end position="448"/>
    </location>
</feature>
<dbReference type="Gene3D" id="4.10.400.10">
    <property type="entry name" value="Low-density Lipoprotein Receptor"/>
    <property type="match status" value="1"/>
</dbReference>
<evidence type="ECO:0000256" key="1">
    <source>
        <dbReference type="ARBA" id="ARBA00004370"/>
    </source>
</evidence>
<evidence type="ECO:0000259" key="10">
    <source>
        <dbReference type="PROSITE" id="PS50093"/>
    </source>
</evidence>
<dbReference type="GO" id="GO:0030593">
    <property type="term" value="P:neutrophil chemotaxis"/>
    <property type="evidence" value="ECO:0007669"/>
    <property type="project" value="Ensembl"/>
</dbReference>
<dbReference type="SMART" id="SM00192">
    <property type="entry name" value="LDLa"/>
    <property type="match status" value="1"/>
</dbReference>
<evidence type="ECO:0000313" key="14">
    <source>
        <dbReference type="Proteomes" id="UP000265140"/>
    </source>
</evidence>
<dbReference type="InParanoid" id="A0A3P8ZHL2"/>
<dbReference type="FunFam" id="4.10.410.10:FF:000020">
    <property type="entry name" value="Collagen, type VI, alpha 3"/>
    <property type="match status" value="1"/>
</dbReference>
<dbReference type="PANTHER" id="PTHR46750:SF1">
    <property type="entry name" value="KUNITZ-TYPE PROTEASE INHIBITOR 1"/>
    <property type="match status" value="1"/>
</dbReference>
<dbReference type="GeneTree" id="ENSGT00940000164935"/>
<keyword evidence="2 9" id="KW-0812">Transmembrane</keyword>
<dbReference type="PANTHER" id="PTHR46750">
    <property type="entry name" value="KUNITZ-TYPE PROTEASE INHIBITOR 1"/>
    <property type="match status" value="1"/>
</dbReference>
<keyword evidence="6 8" id="KW-1015">Disulfide bond</keyword>
<evidence type="ECO:0000259" key="12">
    <source>
        <dbReference type="PROSITE" id="PS50986"/>
    </source>
</evidence>
<name>A0A3P8ZHL2_ESOLU</name>
<comment type="subcellular location">
    <subcellularLocation>
        <location evidence="1">Membrane</location>
    </subcellularLocation>
</comment>
<feature type="domain" description="BPTI/Kunitz inhibitor" evidence="11">
    <location>
        <begin position="470"/>
        <end position="520"/>
    </location>
</feature>
<dbReference type="SMART" id="SM00089">
    <property type="entry name" value="PKD"/>
    <property type="match status" value="1"/>
</dbReference>
<proteinExistence type="predicted"/>
<dbReference type="Pfam" id="PF22352">
    <property type="entry name" value="K319L-like_PKD"/>
    <property type="match status" value="1"/>
</dbReference>
<dbReference type="PROSITE" id="PS50279">
    <property type="entry name" value="BPTI_KUNITZ_2"/>
    <property type="match status" value="2"/>
</dbReference>
<dbReference type="OrthoDB" id="2019384at2759"/>
<dbReference type="InterPro" id="IPR013783">
    <property type="entry name" value="Ig-like_fold"/>
</dbReference>
<dbReference type="Gene3D" id="4.10.410.10">
    <property type="entry name" value="Pancreatic trypsin inhibitor Kunitz domain"/>
    <property type="match status" value="2"/>
</dbReference>
<evidence type="ECO:0000256" key="8">
    <source>
        <dbReference type="PROSITE-ProRule" id="PRU00124"/>
    </source>
</evidence>
<reference evidence="13" key="2">
    <citation type="submission" date="2020-02" db="EMBL/GenBank/DDBJ databases">
        <title>Esox lucius (northern pike) genome, fEsoLuc1, primary haplotype.</title>
        <authorList>
            <person name="Myers G."/>
            <person name="Karagic N."/>
            <person name="Meyer A."/>
            <person name="Pippel M."/>
            <person name="Reichard M."/>
            <person name="Winkler S."/>
            <person name="Tracey A."/>
            <person name="Sims Y."/>
            <person name="Howe K."/>
            <person name="Rhie A."/>
            <person name="Formenti G."/>
            <person name="Durbin R."/>
            <person name="Fedrigo O."/>
            <person name="Jarvis E.D."/>
        </authorList>
    </citation>
    <scope>NUCLEOTIDE SEQUENCE [LARGE SCALE GENOMIC DNA]</scope>
</reference>
<dbReference type="Ensembl" id="ENSELUT00000014651.3">
    <property type="protein sequence ID" value="ENSELUP00000027948.2"/>
    <property type="gene ID" value="ENSELUG00000001276.3"/>
</dbReference>
<dbReference type="CDD" id="cd22624">
    <property type="entry name" value="Kunitz_HAI1_2-like"/>
    <property type="match status" value="1"/>
</dbReference>
<dbReference type="FunFam" id="4.10.410.10:FF:000006">
    <property type="entry name" value="Serine peptidase inhibitor, Kunitz type 1"/>
    <property type="match status" value="1"/>
</dbReference>
<dbReference type="CDD" id="cd00146">
    <property type="entry name" value="PKD"/>
    <property type="match status" value="1"/>
</dbReference>
<organism evidence="13 14">
    <name type="scientific">Esox lucius</name>
    <name type="common">Northern pike</name>
    <dbReference type="NCBI Taxonomy" id="8010"/>
    <lineage>
        <taxon>Eukaryota</taxon>
        <taxon>Metazoa</taxon>
        <taxon>Chordata</taxon>
        <taxon>Craniata</taxon>
        <taxon>Vertebrata</taxon>
        <taxon>Euteleostomi</taxon>
        <taxon>Actinopterygii</taxon>
        <taxon>Neopterygii</taxon>
        <taxon>Teleostei</taxon>
        <taxon>Protacanthopterygii</taxon>
        <taxon>Esociformes</taxon>
        <taxon>Esocidae</taxon>
        <taxon>Esox</taxon>
    </lineage>
</organism>
<keyword evidence="5 9" id="KW-0472">Membrane</keyword>
<dbReference type="Pfam" id="PF00057">
    <property type="entry name" value="Ldl_recept_a"/>
    <property type="match status" value="1"/>
</dbReference>
<feature type="disulfide bond" evidence="8">
    <location>
        <begin position="421"/>
        <end position="439"/>
    </location>
</feature>
<dbReference type="GO" id="GO:0004867">
    <property type="term" value="F:serine-type endopeptidase inhibitor activity"/>
    <property type="evidence" value="ECO:0007669"/>
    <property type="project" value="InterPro"/>
</dbReference>
<dbReference type="InterPro" id="IPR013980">
    <property type="entry name" value="MANSC_dom"/>
</dbReference>
<keyword evidence="14" id="KW-1185">Reference proteome</keyword>
<evidence type="ECO:0000256" key="2">
    <source>
        <dbReference type="ARBA" id="ARBA00022692"/>
    </source>
</evidence>
<dbReference type="PROSITE" id="PS50093">
    <property type="entry name" value="PKD"/>
    <property type="match status" value="1"/>
</dbReference>